<accession>A0ACB8XVL2</accession>
<sequence>MMQAARLEAHVEQIFDGFDDGDGDGAEDVPFDELDGMQGPIFHLVENAFTVLASNMIFLGVVALVPFHLGRFILYQLSFIISSATGPMFSTVLPITEQALSLANITLKNTLTAVTNFT</sequence>
<proteinExistence type="predicted"/>
<evidence type="ECO:0000313" key="2">
    <source>
        <dbReference type="Proteomes" id="UP001056120"/>
    </source>
</evidence>
<evidence type="ECO:0000313" key="1">
    <source>
        <dbReference type="EMBL" id="KAI3675311.1"/>
    </source>
</evidence>
<dbReference type="Proteomes" id="UP001056120">
    <property type="component" value="Linkage Group LG29"/>
</dbReference>
<gene>
    <name evidence="1" type="ORF">L1987_84900</name>
</gene>
<organism evidence="1 2">
    <name type="scientific">Smallanthus sonchifolius</name>
    <dbReference type="NCBI Taxonomy" id="185202"/>
    <lineage>
        <taxon>Eukaryota</taxon>
        <taxon>Viridiplantae</taxon>
        <taxon>Streptophyta</taxon>
        <taxon>Embryophyta</taxon>
        <taxon>Tracheophyta</taxon>
        <taxon>Spermatophyta</taxon>
        <taxon>Magnoliopsida</taxon>
        <taxon>eudicotyledons</taxon>
        <taxon>Gunneridae</taxon>
        <taxon>Pentapetalae</taxon>
        <taxon>asterids</taxon>
        <taxon>campanulids</taxon>
        <taxon>Asterales</taxon>
        <taxon>Asteraceae</taxon>
        <taxon>Asteroideae</taxon>
        <taxon>Heliantheae alliance</taxon>
        <taxon>Millerieae</taxon>
        <taxon>Smallanthus</taxon>
    </lineage>
</organism>
<reference evidence="2" key="1">
    <citation type="journal article" date="2022" name="Mol. Ecol. Resour.">
        <title>The genomes of chicory, endive, great burdock and yacon provide insights into Asteraceae palaeo-polyploidization history and plant inulin production.</title>
        <authorList>
            <person name="Fan W."/>
            <person name="Wang S."/>
            <person name="Wang H."/>
            <person name="Wang A."/>
            <person name="Jiang F."/>
            <person name="Liu H."/>
            <person name="Zhao H."/>
            <person name="Xu D."/>
            <person name="Zhang Y."/>
        </authorList>
    </citation>
    <scope>NUCLEOTIDE SEQUENCE [LARGE SCALE GENOMIC DNA]</scope>
    <source>
        <strain evidence="2">cv. Yunnan</strain>
    </source>
</reference>
<name>A0ACB8XVL2_9ASTR</name>
<reference evidence="1 2" key="2">
    <citation type="journal article" date="2022" name="Mol. Ecol. Resour.">
        <title>The genomes of chicory, endive, great burdock and yacon provide insights into Asteraceae paleo-polyploidization history and plant inulin production.</title>
        <authorList>
            <person name="Fan W."/>
            <person name="Wang S."/>
            <person name="Wang H."/>
            <person name="Wang A."/>
            <person name="Jiang F."/>
            <person name="Liu H."/>
            <person name="Zhao H."/>
            <person name="Xu D."/>
            <person name="Zhang Y."/>
        </authorList>
    </citation>
    <scope>NUCLEOTIDE SEQUENCE [LARGE SCALE GENOMIC DNA]</scope>
    <source>
        <strain evidence="2">cv. Yunnan</strain>
        <tissue evidence="1">Leaves</tissue>
    </source>
</reference>
<keyword evidence="2" id="KW-1185">Reference proteome</keyword>
<comment type="caution">
    <text evidence="1">The sequence shown here is derived from an EMBL/GenBank/DDBJ whole genome shotgun (WGS) entry which is preliminary data.</text>
</comment>
<dbReference type="EMBL" id="CM042046">
    <property type="protein sequence ID" value="KAI3675311.1"/>
    <property type="molecule type" value="Genomic_DNA"/>
</dbReference>
<protein>
    <submittedName>
        <fullName evidence="1">Uncharacterized protein</fullName>
    </submittedName>
</protein>